<feature type="region of interest" description="Disordered" evidence="3">
    <location>
        <begin position="468"/>
        <end position="487"/>
    </location>
</feature>
<proteinExistence type="predicted"/>
<keyword evidence="2" id="KW-0175">Coiled coil</keyword>
<feature type="repeat" description="TPR" evidence="1">
    <location>
        <begin position="325"/>
        <end position="358"/>
    </location>
</feature>
<evidence type="ECO:0000259" key="5">
    <source>
        <dbReference type="Pfam" id="PF26117"/>
    </source>
</evidence>
<feature type="region of interest" description="Disordered" evidence="3">
    <location>
        <begin position="2424"/>
        <end position="2478"/>
    </location>
</feature>
<dbReference type="FunFam" id="1.25.40.10:FF:000416">
    <property type="entry name" value="Tetratricopeptide repeat protein 28"/>
    <property type="match status" value="1"/>
</dbReference>
<dbReference type="EMBL" id="JAHLQT010033934">
    <property type="protein sequence ID" value="KAG7159067.1"/>
    <property type="molecule type" value="Genomic_DNA"/>
</dbReference>
<dbReference type="SUPFAM" id="SSF48452">
    <property type="entry name" value="TPR-like"/>
    <property type="match status" value="4"/>
</dbReference>
<dbReference type="Pfam" id="PF26117">
    <property type="entry name" value="TTC28_C"/>
    <property type="match status" value="1"/>
</dbReference>
<dbReference type="FunFam" id="1.25.40.10:FF:001590">
    <property type="entry name" value="Rapsynoid, putative"/>
    <property type="match status" value="1"/>
</dbReference>
<dbReference type="PROSITE" id="PS50005">
    <property type="entry name" value="TPR"/>
    <property type="match status" value="6"/>
</dbReference>
<feature type="coiled-coil region" evidence="2">
    <location>
        <begin position="671"/>
        <end position="698"/>
    </location>
</feature>
<feature type="compositionally biased region" description="Polar residues" evidence="3">
    <location>
        <begin position="493"/>
        <end position="529"/>
    </location>
</feature>
<dbReference type="InterPro" id="IPR019734">
    <property type="entry name" value="TPR_rpt"/>
</dbReference>
<feature type="region of interest" description="Disordered" evidence="3">
    <location>
        <begin position="1929"/>
        <end position="1965"/>
    </location>
</feature>
<name>A0A8J5MPU1_HOMAM</name>
<feature type="region of interest" description="Disordered" evidence="3">
    <location>
        <begin position="493"/>
        <end position="534"/>
    </location>
</feature>
<keyword evidence="7" id="KW-1185">Reference proteome</keyword>
<feature type="repeat" description="TPR" evidence="1">
    <location>
        <begin position="285"/>
        <end position="318"/>
    </location>
</feature>
<dbReference type="Pfam" id="PF13424">
    <property type="entry name" value="TPR_12"/>
    <property type="match status" value="9"/>
</dbReference>
<dbReference type="Pfam" id="PF13181">
    <property type="entry name" value="TPR_8"/>
    <property type="match status" value="1"/>
</dbReference>
<protein>
    <submittedName>
        <fullName evidence="6">Tetratricopeptide repeat protein 28-like 1</fullName>
    </submittedName>
</protein>
<dbReference type="Gene3D" id="1.25.40.10">
    <property type="entry name" value="Tetratricopeptide repeat domain"/>
    <property type="match status" value="5"/>
</dbReference>
<feature type="compositionally biased region" description="Pro residues" evidence="3">
    <location>
        <begin position="1826"/>
        <end position="1836"/>
    </location>
</feature>
<feature type="compositionally biased region" description="Basic and acidic residues" evidence="3">
    <location>
        <begin position="2298"/>
        <end position="2310"/>
    </location>
</feature>
<evidence type="ECO:0000256" key="2">
    <source>
        <dbReference type="SAM" id="Coils"/>
    </source>
</evidence>
<feature type="region of interest" description="Disordered" evidence="3">
    <location>
        <begin position="1855"/>
        <end position="1915"/>
    </location>
</feature>
<dbReference type="Proteomes" id="UP000747542">
    <property type="component" value="Unassembled WGS sequence"/>
</dbReference>
<feature type="region of interest" description="Disordered" evidence="3">
    <location>
        <begin position="2002"/>
        <end position="2024"/>
    </location>
</feature>
<feature type="compositionally biased region" description="Polar residues" evidence="3">
    <location>
        <begin position="2283"/>
        <end position="2296"/>
    </location>
</feature>
<dbReference type="Pfam" id="PF12770">
    <property type="entry name" value="CHAT"/>
    <property type="match status" value="1"/>
</dbReference>
<accession>A0A8J5MPU1</accession>
<evidence type="ECO:0000313" key="7">
    <source>
        <dbReference type="Proteomes" id="UP000747542"/>
    </source>
</evidence>
<evidence type="ECO:0000256" key="3">
    <source>
        <dbReference type="SAM" id="MobiDB-lite"/>
    </source>
</evidence>
<feature type="region of interest" description="Disordered" evidence="3">
    <location>
        <begin position="2215"/>
        <end position="2234"/>
    </location>
</feature>
<dbReference type="SMART" id="SM00028">
    <property type="entry name" value="TPR"/>
    <property type="match status" value="21"/>
</dbReference>
<organism evidence="6 7">
    <name type="scientific">Homarus americanus</name>
    <name type="common">American lobster</name>
    <dbReference type="NCBI Taxonomy" id="6706"/>
    <lineage>
        <taxon>Eukaryota</taxon>
        <taxon>Metazoa</taxon>
        <taxon>Ecdysozoa</taxon>
        <taxon>Arthropoda</taxon>
        <taxon>Crustacea</taxon>
        <taxon>Multicrustacea</taxon>
        <taxon>Malacostraca</taxon>
        <taxon>Eumalacostraca</taxon>
        <taxon>Eucarida</taxon>
        <taxon>Decapoda</taxon>
        <taxon>Pleocyemata</taxon>
        <taxon>Astacidea</taxon>
        <taxon>Nephropoidea</taxon>
        <taxon>Nephropidae</taxon>
        <taxon>Homarus</taxon>
    </lineage>
</organism>
<feature type="repeat" description="TPR" evidence="1">
    <location>
        <begin position="941"/>
        <end position="974"/>
    </location>
</feature>
<feature type="repeat" description="TPR" evidence="1">
    <location>
        <begin position="205"/>
        <end position="238"/>
    </location>
</feature>
<dbReference type="InterPro" id="IPR058900">
    <property type="entry name" value="TTC28_C"/>
</dbReference>
<reference evidence="6" key="1">
    <citation type="journal article" date="2021" name="Sci. Adv.">
        <title>The American lobster genome reveals insights on longevity, neural, and immune adaptations.</title>
        <authorList>
            <person name="Polinski J.M."/>
            <person name="Zimin A.V."/>
            <person name="Clark K.F."/>
            <person name="Kohn A.B."/>
            <person name="Sadowski N."/>
            <person name="Timp W."/>
            <person name="Ptitsyn A."/>
            <person name="Khanna P."/>
            <person name="Romanova D.Y."/>
            <person name="Williams P."/>
            <person name="Greenwood S.J."/>
            <person name="Moroz L.L."/>
            <person name="Walt D.R."/>
            <person name="Bodnar A.G."/>
        </authorList>
    </citation>
    <scope>NUCLEOTIDE SEQUENCE</scope>
    <source>
        <strain evidence="6">GMGI-L3</strain>
    </source>
</reference>
<sequence length="2478" mass="270325">MWSCDGFLVSAGHVYTAIGDYPNALASHKQCVQLVKQMGDKLQEAREIGNVGAVYLAMGDFDSAVDCHMEHLRIAKHLNNKVEEARAYSNLGSSHHYKRNFDQAIAFHNHVLRIAQDLRDRTIEARAYAGLGHAARCMSDYGQAQRWHEKQLDMALSTKDKVAEGRACSNLGIVYQLMGHHDAALKLHQAHLNIARLLQDRAGMGRAYGNIGNAYSAMGYYEQAIKYHKQELTISKEVNDRMSEASTHGNLAVAYQALGMHEMALLHYHSHLNIARELKDTAGEACALLNLGNCHSSRGEFAQAVPYYEQYLMLSQELHDTEGEARACHFLGYAHYCLGNFKEAIRYYDQDLALAKDLQDRKSMGRAYCNLGLAHLALGNSETALECQKYFLARQKPQPTSGQQPQLPARATPTTIRATTTNHHQTITIRAITSNHHQGNSHQPPSGQQPPPTIRAATATTIRAITSNHHQGNNHQPPSGQQPPTTIRAITSNHHQGNNLQPPSGQQPPTTIRATTTNYHQGNNLQPPSGQQPPLCPGLALSSVIWKLSRVELKQVYTCFLHTDSTLAHMMKHLQGKFRALGNIGDVLMKMKNYDEAVKVYQKQLVLAKQSRDKVLEASAYGALGLAHRLLKCFDKALGYHTQELTIRQEMGDIKGECKAHGHLGAVHMSLANYTNAMKCYEEQLERAKELKDAALEAQAFGNLGIARLNMGHFEDAIGYLEQQLATLEQLSTTTAVVDKGRAFGNLGDCYDALGDSDEAIKCHEQYLAIALKTKSPRDQERAYRGLGSSHRCIGNLQQALVCYEKRLVVSHELNTPAAKGSAYGELGHIHSLLGNFEQAISCMEHQHQIARELGDKLCEAEAACGLGTVYQQMCEYATALRYHQLDLRIAEELTNPIEQGRAHGNISLAYESLGNFEQAVTHGEQHLSIAAQMNDKVAKTLAYASLGRVHHALGNTTQAVAYLQQGLQIAEQLGRREDEAKIRHRLGMALWGHGDLEAAQTQLDRAAHLLDTIRREARGSQDYRLSLFDLQTASYQALQRVLVGLGRNEDALLVAERGRTRAFVDLLFERQGASTTSRASRIEDSTPASVDQIVEIVNRQKASVLYYSIAAGCLYSWLIVPNKGIVKFNEVSVNEVEAEREGDCGEDAAGTNGSLLEHYIQSVRDALGVECGAGATRGGIASETESEAGDMWNAHLEELGDKLNHEADRTGFLRMVNRNHLFNSSNYSLSSLFSLGSVSGSIASGPASRPGSTRSRRVTWQGPSCLRSLYELLIAPMEDHLPEAGVSRELMLVLEGDLYLVPFPVLKGTNCNDYLCERYSLLVVPSISALRVSQRSKNSKPSGEQTSALVIGNPKLPSTVTEQWGWGDIPYAEQEATIVAEMLQTKALTGACANKEAILRLISQVECIHLASHVSWKLSAVILSPGEFVESRASKRLSHSSQPEAIHEHLDDEGSEIASTIDLPALSEFLLTAADILNLKLRAKLVVVSSCHTRDHHGRANSDGVVGLTRALLAAGAQCVLVSLWPVPDTAVKILFRTFYSSLLQGARVSRALSEAQQTVQTTKHFAHPANWAGFLLIGADVKLSNKVALMGQALCELLRTPDKCRDALRVTLHLVEKSLQRIHRGHRNAMYTTQKSIENKVGNVTGWKDLLMSVGFRFEPAANGIPSSVFFPQSDPGERLTQCSASLQALLGLSQTSLQAVSKLLDSPEYAEDVISVMRAVITQFTLKDLESESIEVPVHVKLWRVNGCHELLASLGFDLMEVGRDEVTLRTGKQANKRNIQFAHQALLALFDTQDAPKSLSVDSSSSLESLVSTDDEDESVAAPPPPPPPSQPLLPHRSVPLLLGRGAFSSYVRNRGEPDGARASTSEQKGRESDAAFTPSPVDPVAKYSQAFRPNHGPPSDTGSPQPSPRLSLTLAHQNKIRSMYTSASPASDGGGKRPDSSSSTSSMTDWESGQATVRRQPLAKPIIASKAPVSAHSRVSDVSAGFMRPHYVSINKSNSQASSGFESQSSDSDFGPRRTGTVRSVYTTVGSAATLKLSKSATMDTLDRLSVRTEVGRPTLGGARGRRDRSSERELSAEVAEGQASSSGANVTSTTTSEVSEARQVVQARKMPEVQLDSSIGKLLRPRTNHAATIHENDSLYNYRSGDEMSMKMSHMGHKSIQDHIIATQMSRLNREMPISDVYHERNLGLGLAPPLSKLLMSTAQPIVASDHADSESKSASEDSFGNFDKLSLADDNQLALPPKPDFKPKPPPIPPKRFGPKPWVSAHPQIPNIGVSLDTSAGLPQSSVVSELSRRDEGDGRSMTDSHYSGYSPSRNNGGNKQGDLSGSVPSSSQSRGYYDLKGGAGVGSAEREQDTLGTLPSAGMAGMSSRSDEPILHTVAELNTYAAFNPAYEHDEPMSVGSVGARIGSSEIAEYMEQLLGTTEPSENDQSDEASEVKTKTCKRPGKHPSAWSKAKSHKQFSHHAQQSSSC</sequence>
<dbReference type="FunFam" id="1.25.40.10:FF:001539">
    <property type="entry name" value="AGAP002648-PA"/>
    <property type="match status" value="1"/>
</dbReference>
<feature type="compositionally biased region" description="Polar residues" evidence="3">
    <location>
        <begin position="2311"/>
        <end position="2331"/>
    </location>
</feature>
<feature type="compositionally biased region" description="Polar residues" evidence="3">
    <location>
        <begin position="1952"/>
        <end position="1962"/>
    </location>
</feature>
<feature type="domain" description="CHAT" evidence="4">
    <location>
        <begin position="1266"/>
        <end position="1581"/>
    </location>
</feature>
<feature type="region of interest" description="Disordered" evidence="3">
    <location>
        <begin position="2242"/>
        <end position="2359"/>
    </location>
</feature>
<gene>
    <name evidence="6" type="primary">Ttc28-L1</name>
    <name evidence="6" type="ORF">Hamer_G021427</name>
</gene>
<feature type="repeat" description="TPR" evidence="1">
    <location>
        <begin position="85"/>
        <end position="118"/>
    </location>
</feature>
<comment type="caution">
    <text evidence="6">The sequence shown here is derived from an EMBL/GenBank/DDBJ whole genome shotgun (WGS) entry which is preliminary data.</text>
</comment>
<dbReference type="InterPro" id="IPR024983">
    <property type="entry name" value="CHAT_dom"/>
</dbReference>
<feature type="region of interest" description="Disordered" evidence="3">
    <location>
        <begin position="1802"/>
        <end position="1841"/>
    </location>
</feature>
<dbReference type="PANTHER" id="PTHR10098:SF108">
    <property type="entry name" value="TETRATRICOPEPTIDE REPEAT PROTEIN 28"/>
    <property type="match status" value="1"/>
</dbReference>
<feature type="compositionally biased region" description="Polar residues" evidence="3">
    <location>
        <begin position="1905"/>
        <end position="1915"/>
    </location>
</feature>
<feature type="compositionally biased region" description="Low complexity" evidence="3">
    <location>
        <begin position="2332"/>
        <end position="2341"/>
    </location>
</feature>
<feature type="compositionally biased region" description="Low complexity" evidence="3">
    <location>
        <begin position="1802"/>
        <end position="1816"/>
    </location>
</feature>
<evidence type="ECO:0000313" key="6">
    <source>
        <dbReference type="EMBL" id="KAG7159067.1"/>
    </source>
</evidence>
<dbReference type="Pfam" id="PF13176">
    <property type="entry name" value="TPR_7"/>
    <property type="match status" value="1"/>
</dbReference>
<feature type="repeat" description="TPR" evidence="1">
    <location>
        <begin position="578"/>
        <end position="611"/>
    </location>
</feature>
<feature type="region of interest" description="Disordered" evidence="3">
    <location>
        <begin position="2058"/>
        <end position="2113"/>
    </location>
</feature>
<feature type="domain" description="TTC28 C-terminal" evidence="5">
    <location>
        <begin position="1695"/>
        <end position="1798"/>
    </location>
</feature>
<dbReference type="PANTHER" id="PTHR10098">
    <property type="entry name" value="RAPSYN-RELATED"/>
    <property type="match status" value="1"/>
</dbReference>
<keyword evidence="1" id="KW-0802">TPR repeat</keyword>
<feature type="compositionally biased region" description="Basic and acidic residues" evidence="3">
    <location>
        <begin position="2216"/>
        <end position="2226"/>
    </location>
</feature>
<feature type="compositionally biased region" description="Low complexity" evidence="3">
    <location>
        <begin position="2002"/>
        <end position="2018"/>
    </location>
</feature>
<dbReference type="InterPro" id="IPR011990">
    <property type="entry name" value="TPR-like_helical_dom_sf"/>
</dbReference>
<evidence type="ECO:0000259" key="4">
    <source>
        <dbReference type="Pfam" id="PF12770"/>
    </source>
</evidence>
<evidence type="ECO:0000256" key="1">
    <source>
        <dbReference type="PROSITE-ProRule" id="PRU00339"/>
    </source>
</evidence>